<gene>
    <name evidence="1" type="ORF">CONLIGDRAFT_293353</name>
</gene>
<dbReference type="InParanoid" id="A0A1J7ITQ5"/>
<dbReference type="AlphaFoldDB" id="A0A1J7ITQ5"/>
<reference evidence="1 2" key="1">
    <citation type="submission" date="2016-10" db="EMBL/GenBank/DDBJ databases">
        <title>Draft genome sequence of Coniochaeta ligniaria NRRL30616, a lignocellulolytic fungus for bioabatement of inhibitors in plant biomass hydrolysates.</title>
        <authorList>
            <consortium name="DOE Joint Genome Institute"/>
            <person name="Jimenez D.J."/>
            <person name="Hector R.E."/>
            <person name="Riley R."/>
            <person name="Sun H."/>
            <person name="Grigoriev I.V."/>
            <person name="Van Elsas J.D."/>
            <person name="Nichols N.N."/>
        </authorList>
    </citation>
    <scope>NUCLEOTIDE SEQUENCE [LARGE SCALE GENOMIC DNA]</scope>
    <source>
        <strain evidence="1 2">NRRL 30616</strain>
    </source>
</reference>
<keyword evidence="2" id="KW-1185">Reference proteome</keyword>
<accession>A0A1J7ITQ5</accession>
<name>A0A1J7ITQ5_9PEZI</name>
<sequence length="175" mass="18953">MKTSEAQGQQVLLVMESLRVSRLVYRRTQPPYVRCDRELPTPRTSAPLHAGGARILLSARQITGNHMYWRGLNGPEATLELIRQESFGVAKEAKIADVKVVKGGGAGGASSCQSGLQWVLDCMDANIEQRPSLASILNERSSTSFACLGPFGTILPGAPVSSVRTRYRQGIRTLG</sequence>
<proteinExistence type="predicted"/>
<evidence type="ECO:0000313" key="2">
    <source>
        <dbReference type="Proteomes" id="UP000182658"/>
    </source>
</evidence>
<dbReference type="EMBL" id="KV875096">
    <property type="protein sequence ID" value="OIW30878.1"/>
    <property type="molecule type" value="Genomic_DNA"/>
</dbReference>
<organism evidence="1 2">
    <name type="scientific">Coniochaeta ligniaria NRRL 30616</name>
    <dbReference type="NCBI Taxonomy" id="1408157"/>
    <lineage>
        <taxon>Eukaryota</taxon>
        <taxon>Fungi</taxon>
        <taxon>Dikarya</taxon>
        <taxon>Ascomycota</taxon>
        <taxon>Pezizomycotina</taxon>
        <taxon>Sordariomycetes</taxon>
        <taxon>Sordariomycetidae</taxon>
        <taxon>Coniochaetales</taxon>
        <taxon>Coniochaetaceae</taxon>
        <taxon>Coniochaeta</taxon>
    </lineage>
</organism>
<protein>
    <submittedName>
        <fullName evidence="1">Uncharacterized protein</fullName>
    </submittedName>
</protein>
<evidence type="ECO:0000313" key="1">
    <source>
        <dbReference type="EMBL" id="OIW30878.1"/>
    </source>
</evidence>
<dbReference type="Proteomes" id="UP000182658">
    <property type="component" value="Unassembled WGS sequence"/>
</dbReference>